<sequence>MERFIFEFGTDTKTQKMTYMSITKWAVVAGAVVVFGTRQPLALLGSWVNIGPVMEHLSPTAPAATPLTELALIRGALQHFISCNDHKSVEKGPIHRRLIASRKGARTMGTQPNQQELWTGRLIMLSKGLRNVTLSRSARFATCESLRRNGAIVRLADCFALHHLDRT</sequence>
<reference evidence="1 2" key="1">
    <citation type="submission" date="2021-06" db="EMBL/GenBank/DDBJ databases">
        <title>Caerostris extrusa draft genome.</title>
        <authorList>
            <person name="Kono N."/>
            <person name="Arakawa K."/>
        </authorList>
    </citation>
    <scope>NUCLEOTIDE SEQUENCE [LARGE SCALE GENOMIC DNA]</scope>
</reference>
<dbReference type="EMBL" id="BPLR01000422">
    <property type="protein sequence ID" value="GIY94740.1"/>
    <property type="molecule type" value="Genomic_DNA"/>
</dbReference>
<evidence type="ECO:0000313" key="2">
    <source>
        <dbReference type="Proteomes" id="UP001054945"/>
    </source>
</evidence>
<dbReference type="AlphaFoldDB" id="A0AAV4XLC9"/>
<proteinExistence type="predicted"/>
<gene>
    <name evidence="1" type="ORF">CEXT_27891</name>
</gene>
<comment type="caution">
    <text evidence="1">The sequence shown here is derived from an EMBL/GenBank/DDBJ whole genome shotgun (WGS) entry which is preliminary data.</text>
</comment>
<keyword evidence="2" id="KW-1185">Reference proteome</keyword>
<protein>
    <submittedName>
        <fullName evidence="1">Uncharacterized protein</fullName>
    </submittedName>
</protein>
<accession>A0AAV4XLC9</accession>
<name>A0AAV4XLC9_CAEEX</name>
<organism evidence="1 2">
    <name type="scientific">Caerostris extrusa</name>
    <name type="common">Bark spider</name>
    <name type="synonym">Caerostris bankana</name>
    <dbReference type="NCBI Taxonomy" id="172846"/>
    <lineage>
        <taxon>Eukaryota</taxon>
        <taxon>Metazoa</taxon>
        <taxon>Ecdysozoa</taxon>
        <taxon>Arthropoda</taxon>
        <taxon>Chelicerata</taxon>
        <taxon>Arachnida</taxon>
        <taxon>Araneae</taxon>
        <taxon>Araneomorphae</taxon>
        <taxon>Entelegynae</taxon>
        <taxon>Araneoidea</taxon>
        <taxon>Araneidae</taxon>
        <taxon>Caerostris</taxon>
    </lineage>
</organism>
<dbReference type="Proteomes" id="UP001054945">
    <property type="component" value="Unassembled WGS sequence"/>
</dbReference>
<evidence type="ECO:0000313" key="1">
    <source>
        <dbReference type="EMBL" id="GIY94740.1"/>
    </source>
</evidence>